<feature type="domain" description="VWFA" evidence="2">
    <location>
        <begin position="246"/>
        <end position="424"/>
    </location>
</feature>
<dbReference type="Pfam" id="PF12034">
    <property type="entry name" value="YfbK_C"/>
    <property type="match status" value="1"/>
</dbReference>
<feature type="signal peptide" evidence="1">
    <location>
        <begin position="1"/>
        <end position="17"/>
    </location>
</feature>
<organism evidence="3 4">
    <name type="scientific">Galbibacter marinus</name>
    <dbReference type="NCBI Taxonomy" id="555500"/>
    <lineage>
        <taxon>Bacteria</taxon>
        <taxon>Pseudomonadati</taxon>
        <taxon>Bacteroidota</taxon>
        <taxon>Flavobacteriia</taxon>
        <taxon>Flavobacteriales</taxon>
        <taxon>Flavobacteriaceae</taxon>
        <taxon>Galbibacter</taxon>
    </lineage>
</organism>
<dbReference type="Proteomes" id="UP000007364">
    <property type="component" value="Unassembled WGS sequence"/>
</dbReference>
<dbReference type="RefSeq" id="WP_008991241.1">
    <property type="nucleotide sequence ID" value="NZ_AMSG01000007.1"/>
</dbReference>
<dbReference type="PROSITE" id="PS50234">
    <property type="entry name" value="VWFA"/>
    <property type="match status" value="1"/>
</dbReference>
<dbReference type="InterPro" id="IPR021908">
    <property type="entry name" value="YfbK_C"/>
</dbReference>
<proteinExistence type="predicted"/>
<dbReference type="CDD" id="cd01465">
    <property type="entry name" value="vWA_subgroup"/>
    <property type="match status" value="1"/>
</dbReference>
<dbReference type="InterPro" id="IPR008969">
    <property type="entry name" value="CarboxyPept-like_regulatory"/>
</dbReference>
<accession>K2Q3I5</accession>
<evidence type="ECO:0000313" key="3">
    <source>
        <dbReference type="EMBL" id="EKF55416.1"/>
    </source>
</evidence>
<keyword evidence="4" id="KW-1185">Reference proteome</keyword>
<dbReference type="Gene3D" id="3.40.50.410">
    <property type="entry name" value="von Willebrand factor, type A domain"/>
    <property type="match status" value="1"/>
</dbReference>
<dbReference type="eggNOG" id="COG2304">
    <property type="taxonomic scope" value="Bacteria"/>
</dbReference>
<evidence type="ECO:0000256" key="1">
    <source>
        <dbReference type="SAM" id="SignalP"/>
    </source>
</evidence>
<dbReference type="Pfam" id="PF13715">
    <property type="entry name" value="CarbopepD_reg_2"/>
    <property type="match status" value="1"/>
</dbReference>
<protein>
    <submittedName>
        <fullName evidence="3">von Willebrand factor A</fullName>
    </submittedName>
</protein>
<dbReference type="InterPro" id="IPR051266">
    <property type="entry name" value="CLCR"/>
</dbReference>
<evidence type="ECO:0000313" key="4">
    <source>
        <dbReference type="Proteomes" id="UP000007364"/>
    </source>
</evidence>
<dbReference type="SUPFAM" id="SSF49464">
    <property type="entry name" value="Carboxypeptidase regulatory domain-like"/>
    <property type="match status" value="1"/>
</dbReference>
<keyword evidence="1" id="KW-0732">Signal</keyword>
<dbReference type="InterPro" id="IPR036465">
    <property type="entry name" value="vWFA_dom_sf"/>
</dbReference>
<dbReference type="InterPro" id="IPR022156">
    <property type="entry name" value="Uncharacterised_YfbK_N"/>
</dbReference>
<dbReference type="AlphaFoldDB" id="K2Q3I5"/>
<dbReference type="STRING" id="555500.I215_06887"/>
<comment type="caution">
    <text evidence="3">The sequence shown here is derived from an EMBL/GenBank/DDBJ whole genome shotgun (WGS) entry which is preliminary data.</text>
</comment>
<dbReference type="EMBL" id="AMSG01000007">
    <property type="protein sequence ID" value="EKF55416.1"/>
    <property type="molecule type" value="Genomic_DNA"/>
</dbReference>
<dbReference type="PANTHER" id="PTHR10579:SF43">
    <property type="entry name" value="ZINC FINGER (C3HC4-TYPE RING FINGER) FAMILY PROTEIN"/>
    <property type="match status" value="1"/>
</dbReference>
<dbReference type="Pfam" id="PF00092">
    <property type="entry name" value="VWA"/>
    <property type="match status" value="1"/>
</dbReference>
<reference evidence="3 4" key="1">
    <citation type="journal article" date="2012" name="J. Bacteriol.">
        <title>Genome Sequence of Galbibacter marinum Type Strain ck-I2-15.</title>
        <authorList>
            <person name="Lai Q."/>
            <person name="Li C."/>
            <person name="Shao Z."/>
        </authorList>
    </citation>
    <scope>NUCLEOTIDE SEQUENCE [LARGE SCALE GENOMIC DNA]</scope>
    <source>
        <strain evidence="4">ck-I2-15</strain>
    </source>
</reference>
<dbReference type="SUPFAM" id="SSF53300">
    <property type="entry name" value="vWA-like"/>
    <property type="match status" value="1"/>
</dbReference>
<feature type="chain" id="PRO_5003863404" evidence="1">
    <location>
        <begin position="18"/>
        <end position="602"/>
    </location>
</feature>
<dbReference type="Pfam" id="PF12450">
    <property type="entry name" value="vWF_A"/>
    <property type="match status" value="1"/>
</dbReference>
<dbReference type="OrthoDB" id="9768177at2"/>
<dbReference type="InterPro" id="IPR002035">
    <property type="entry name" value="VWF_A"/>
</dbReference>
<dbReference type="PATRIC" id="fig|555500.3.peg.1426"/>
<dbReference type="PANTHER" id="PTHR10579">
    <property type="entry name" value="CALCIUM-ACTIVATED CHLORIDE CHANNEL REGULATOR"/>
    <property type="match status" value="1"/>
</dbReference>
<name>K2Q3I5_9FLAO</name>
<dbReference type="SMART" id="SM00327">
    <property type="entry name" value="VWA"/>
    <property type="match status" value="1"/>
</dbReference>
<evidence type="ECO:0000259" key="2">
    <source>
        <dbReference type="PROSITE" id="PS50234"/>
    </source>
</evidence>
<sequence length="602" mass="67191">MRIILMFLILCFSWSNAQYATIKGRVTDVKTNKALVGVLVTNQYTQVTTVTDQNGKYSIKAEKGNTLGFTLKEYQPLEITVKNDSEINVQLKKHSPEELNNEVLYEEVVQISAPPARIKGVSKTFIPVSHQRIPIPTNTESYAKITENGFLQVRYKPLSTFSIDVDKASYSNMRRMINNGTKIPKDAIKVEELINYFTYNYKQPKSKDPISIATTLSKAPWNKDHQLLKIGLQGKEVPLEDIPASNLVFLIDVSGSMNAPNKLPLLKSAFKVLVEKLRPQDKVSIVTYAGSAGLVLAPTSGDRKQTIIAALDSLRAGGSTAGSKGIKLAYETAEENFVKNGNNRVIIATDGDFNVGPYKDSEMEDLIVEKRKSGVFLSCLGFGMGNYKDSKMETLSSKGNGNYAYIDTMQEAQRILGTEFGGTMYTIAKDVKLQLEFNPAQVQAYRLIGYENRLLNDEDFKDDTKDAGELGSGHIVTALYEIIPTGIQSKYLKDIDSLKYSKVAPSKDFKNEFVTVKFRYKKPNAQKSKEVVHTVGSTIEKTDTDFNFAAAVAMWGMYLRESEYLNGATKEQIITLAQQNKGQDPEGYRAEFVRLIKSYHQN</sequence>
<dbReference type="Gene3D" id="2.60.40.1120">
    <property type="entry name" value="Carboxypeptidase-like, regulatory domain"/>
    <property type="match status" value="1"/>
</dbReference>
<gene>
    <name evidence="3" type="ORF">I215_06887</name>
</gene>